<evidence type="ECO:0000313" key="5">
    <source>
        <dbReference type="Proteomes" id="UP000509510"/>
    </source>
</evidence>
<sequence length="768" mass="83759">MAATDSDHALTGDDTSDAEAFETMIVESLVSGREKRSTAGRNMSSLLDAAADDDLTLLFAEDEHDDEFDEDEAPEAEQLEEMSSSEDEDDQGPNADNDFEGEKELEKQAKADRKKRKAQESLRLTALRKKVKIDPTVAASVPSAAAAAAAAARPKKKSERISWLPTPEEGPVRSSSRRQTMQNKEMTHARLKDSEQRRIKLIATMEQAAKKKERTKPKVRTQAERLAQAEKIERMNSKTLNRWEEMEKRKAEERKARLEALQNRRLEGPVMSWWSGVAKWVNGKLVRVGNVEVKPKPDKEEVERKKKIKDSKDRASQDPTKSDNQPEGTPSQPPTEGQGPSSTSNQPQATGVENQQTSSEVSTAQTKENEKATGMNGFLGGIHQYASIPASPAEIKPPEKTDGSGVTASKPDEESNVSKPTGDENGQLGSNDQEREKQINISKKTSPKPEETALGTEDSQAQEEPREKPEEKSSEQAAAPEDVSPRPEETPADVQTNEEKQDQEMEDVSPPESKAADIALDKSKDNQQSQDTPIPVSGTPAAENNAPEESKITSETSLAEPSKPVEPAGSAGPAGPAMETATLTTSEAPTTTVPPPNTAAEGSEMDIDHLVIATDLPLESEPSAPLEPQVVEHTGRNLMILENFDNATTQSRQYSIYFNSKKPPRLAKISSHLCPITSQPSRYRDPETELPFASALAYTEIRNLTEQKYIWSGMLGCYIGPPTVAAKGVPEQFLTGVKPEKKDQTETTPASKEKPATAASESVNVDAA</sequence>
<feature type="compositionally biased region" description="Polar residues" evidence="2">
    <location>
        <begin position="317"/>
        <end position="366"/>
    </location>
</feature>
<feature type="region of interest" description="Disordered" evidence="2">
    <location>
        <begin position="735"/>
        <end position="768"/>
    </location>
</feature>
<protein>
    <recommendedName>
        <fullName evidence="3">Vps72/YL1 C-terminal domain-containing protein</fullName>
    </recommendedName>
</protein>
<feature type="compositionally biased region" description="Acidic residues" evidence="2">
    <location>
        <begin position="57"/>
        <end position="99"/>
    </location>
</feature>
<feature type="compositionally biased region" description="Polar residues" evidence="2">
    <location>
        <begin position="759"/>
        <end position="768"/>
    </location>
</feature>
<evidence type="ECO:0000313" key="4">
    <source>
        <dbReference type="EMBL" id="QKX59175.1"/>
    </source>
</evidence>
<evidence type="ECO:0000256" key="1">
    <source>
        <dbReference type="ARBA" id="ARBA00006832"/>
    </source>
</evidence>
<dbReference type="Pfam" id="PF08265">
    <property type="entry name" value="YL1_C"/>
    <property type="match status" value="1"/>
</dbReference>
<dbReference type="InterPro" id="IPR046757">
    <property type="entry name" value="YL1_N"/>
</dbReference>
<evidence type="ECO:0000256" key="2">
    <source>
        <dbReference type="SAM" id="MobiDB-lite"/>
    </source>
</evidence>
<accession>A0A7H8R0E1</accession>
<feature type="compositionally biased region" description="Basic and acidic residues" evidence="2">
    <location>
        <begin position="293"/>
        <end position="316"/>
    </location>
</feature>
<dbReference type="KEGG" id="trg:TRUGW13939_06307"/>
<feature type="compositionally biased region" description="Basic and acidic residues" evidence="2">
    <location>
        <begin position="1"/>
        <end position="11"/>
    </location>
</feature>
<dbReference type="RefSeq" id="XP_035345353.1">
    <property type="nucleotide sequence ID" value="XM_035489460.1"/>
</dbReference>
<feature type="compositionally biased region" description="Basic and acidic residues" evidence="2">
    <location>
        <begin position="463"/>
        <end position="474"/>
    </location>
</feature>
<evidence type="ECO:0000259" key="3">
    <source>
        <dbReference type="SMART" id="SM00993"/>
    </source>
</evidence>
<feature type="region of interest" description="Disordered" evidence="2">
    <location>
        <begin position="57"/>
        <end position="123"/>
    </location>
</feature>
<dbReference type="PANTHER" id="PTHR13275">
    <property type="entry name" value="YL-1 PROTEIN TRANSCRIPTION FACTOR-LIKE 1"/>
    <property type="match status" value="1"/>
</dbReference>
<name>A0A7H8R0E1_TALRU</name>
<dbReference type="GO" id="GO:0005634">
    <property type="term" value="C:nucleus"/>
    <property type="evidence" value="ECO:0007669"/>
    <property type="project" value="TreeGrafter"/>
</dbReference>
<feature type="compositionally biased region" description="Basic and acidic residues" evidence="2">
    <location>
        <begin position="100"/>
        <end position="111"/>
    </location>
</feature>
<feature type="region of interest" description="Disordered" evidence="2">
    <location>
        <begin position="583"/>
        <end position="602"/>
    </location>
</feature>
<comment type="similarity">
    <text evidence="1">Belongs to the VPS72/YL1 family.</text>
</comment>
<feature type="domain" description="Vps72/YL1 C-terminal" evidence="3">
    <location>
        <begin position="672"/>
        <end position="701"/>
    </location>
</feature>
<dbReference type="AlphaFoldDB" id="A0A7H8R0E1"/>
<dbReference type="Pfam" id="PF05764">
    <property type="entry name" value="YL1"/>
    <property type="match status" value="1"/>
</dbReference>
<dbReference type="GeneID" id="55993802"/>
<feature type="compositionally biased region" description="Polar residues" evidence="2">
    <location>
        <begin position="173"/>
        <end position="184"/>
    </location>
</feature>
<proteinExistence type="inferred from homology"/>
<feature type="region of interest" description="Disordered" evidence="2">
    <location>
        <begin position="285"/>
        <end position="578"/>
    </location>
</feature>
<feature type="compositionally biased region" description="Basic and acidic residues" evidence="2">
    <location>
        <begin position="185"/>
        <end position="196"/>
    </location>
</feature>
<reference evidence="5" key="1">
    <citation type="submission" date="2020-06" db="EMBL/GenBank/DDBJ databases">
        <title>A chromosome-scale genome assembly of Talaromyces rugulosus W13939.</title>
        <authorList>
            <person name="Wang B."/>
            <person name="Guo L."/>
            <person name="Ye K."/>
            <person name="Wang L."/>
        </authorList>
    </citation>
    <scope>NUCLEOTIDE SEQUENCE [LARGE SCALE GENOMIC DNA]</scope>
    <source>
        <strain evidence="5">W13939</strain>
    </source>
</reference>
<dbReference type="SMART" id="SM00993">
    <property type="entry name" value="YL1_C"/>
    <property type="match status" value="1"/>
</dbReference>
<feature type="compositionally biased region" description="Basic and acidic residues" evidence="2">
    <location>
        <begin position="738"/>
        <end position="755"/>
    </location>
</feature>
<dbReference type="Proteomes" id="UP000509510">
    <property type="component" value="Chromosome III"/>
</dbReference>
<keyword evidence="5" id="KW-1185">Reference proteome</keyword>
<feature type="region of interest" description="Disordered" evidence="2">
    <location>
        <begin position="151"/>
        <end position="196"/>
    </location>
</feature>
<dbReference type="OrthoDB" id="3942062at2759"/>
<dbReference type="PANTHER" id="PTHR13275:SF4">
    <property type="entry name" value="VACUOLAR PROTEIN SORTING-ASSOCIATED PROTEIN 72 HOMOLOG"/>
    <property type="match status" value="1"/>
</dbReference>
<gene>
    <name evidence="4" type="ORF">TRUGW13939_06307</name>
</gene>
<feature type="compositionally biased region" description="Low complexity" evidence="2">
    <location>
        <begin position="567"/>
        <end position="578"/>
    </location>
</feature>
<dbReference type="EMBL" id="CP055900">
    <property type="protein sequence ID" value="QKX59175.1"/>
    <property type="molecule type" value="Genomic_DNA"/>
</dbReference>
<organism evidence="4 5">
    <name type="scientific">Talaromyces rugulosus</name>
    <name type="common">Penicillium rugulosum</name>
    <dbReference type="NCBI Taxonomy" id="121627"/>
    <lineage>
        <taxon>Eukaryota</taxon>
        <taxon>Fungi</taxon>
        <taxon>Dikarya</taxon>
        <taxon>Ascomycota</taxon>
        <taxon>Pezizomycotina</taxon>
        <taxon>Eurotiomycetes</taxon>
        <taxon>Eurotiomycetidae</taxon>
        <taxon>Eurotiales</taxon>
        <taxon>Trichocomaceae</taxon>
        <taxon>Talaromyces</taxon>
        <taxon>Talaromyces sect. Islandici</taxon>
    </lineage>
</organism>
<dbReference type="InterPro" id="IPR013272">
    <property type="entry name" value="Vps72/YL1_C"/>
</dbReference>
<feature type="region of interest" description="Disordered" evidence="2">
    <location>
        <begin position="1"/>
        <end position="20"/>
    </location>
</feature>